<name>A0A7S3Q104_9STRA</name>
<gene>
    <name evidence="3" type="ORF">CDEB00056_LOCUS7088</name>
</gene>
<evidence type="ECO:0000313" key="3">
    <source>
        <dbReference type="EMBL" id="CAE0462247.1"/>
    </source>
</evidence>
<dbReference type="EMBL" id="HBIO01009228">
    <property type="protein sequence ID" value="CAE0462247.1"/>
    <property type="molecule type" value="Transcribed_RNA"/>
</dbReference>
<evidence type="ECO:0000256" key="1">
    <source>
        <dbReference type="SAM" id="Coils"/>
    </source>
</evidence>
<proteinExistence type="predicted"/>
<sequence>MNALDTTTKVQIAQGLRKGKKSVIGCMEGFKGEKTDKGVTAAPAVIVGTIGIAALGLAVSSIVMSGFLVVDVTGSFLCFFAPYMVYQKHVLRELGTFRSLLNSLRMKINGLIVENEKLTANVDRLRGSVDELETIEQDLSRLVDSNHVDELVDVIKRSKAANSRMKRNTEMRIAQQLITTVLRSDHDYDLKIGPSELSKLMVRLESQDHDFEFNRENFLKIVGNNAQQPVPIEKIMQVIRNLKDDSMPVKSNVFNIKMESVIRIIGKRGKKRRLF</sequence>
<feature type="coiled-coil region" evidence="1">
    <location>
        <begin position="101"/>
        <end position="135"/>
    </location>
</feature>
<keyword evidence="2" id="KW-0472">Membrane</keyword>
<protein>
    <submittedName>
        <fullName evidence="3">Uncharacterized protein</fullName>
    </submittedName>
</protein>
<accession>A0A7S3Q104</accession>
<keyword evidence="1" id="KW-0175">Coiled coil</keyword>
<organism evidence="3">
    <name type="scientific">Chaetoceros debilis</name>
    <dbReference type="NCBI Taxonomy" id="122233"/>
    <lineage>
        <taxon>Eukaryota</taxon>
        <taxon>Sar</taxon>
        <taxon>Stramenopiles</taxon>
        <taxon>Ochrophyta</taxon>
        <taxon>Bacillariophyta</taxon>
        <taxon>Coscinodiscophyceae</taxon>
        <taxon>Chaetocerotophycidae</taxon>
        <taxon>Chaetocerotales</taxon>
        <taxon>Chaetocerotaceae</taxon>
        <taxon>Chaetoceros</taxon>
    </lineage>
</organism>
<keyword evidence="2" id="KW-0812">Transmembrane</keyword>
<evidence type="ECO:0000256" key="2">
    <source>
        <dbReference type="SAM" id="Phobius"/>
    </source>
</evidence>
<keyword evidence="2" id="KW-1133">Transmembrane helix</keyword>
<feature type="transmembrane region" description="Helical" evidence="2">
    <location>
        <begin position="65"/>
        <end position="86"/>
    </location>
</feature>
<feature type="transmembrane region" description="Helical" evidence="2">
    <location>
        <begin position="39"/>
        <end position="59"/>
    </location>
</feature>
<reference evidence="3" key="1">
    <citation type="submission" date="2021-01" db="EMBL/GenBank/DDBJ databases">
        <authorList>
            <person name="Corre E."/>
            <person name="Pelletier E."/>
            <person name="Niang G."/>
            <person name="Scheremetjew M."/>
            <person name="Finn R."/>
            <person name="Kale V."/>
            <person name="Holt S."/>
            <person name="Cochrane G."/>
            <person name="Meng A."/>
            <person name="Brown T."/>
            <person name="Cohen L."/>
        </authorList>
    </citation>
    <scope>NUCLEOTIDE SEQUENCE</scope>
    <source>
        <strain evidence="3">MM31A-1</strain>
    </source>
</reference>
<dbReference type="AlphaFoldDB" id="A0A7S3Q104"/>